<gene>
    <name evidence="1" type="ORF">HLB23_36210</name>
</gene>
<evidence type="ECO:0000313" key="2">
    <source>
        <dbReference type="Proteomes" id="UP000586827"/>
    </source>
</evidence>
<keyword evidence="2" id="KW-1185">Reference proteome</keyword>
<reference evidence="1 2" key="1">
    <citation type="submission" date="2020-05" db="EMBL/GenBank/DDBJ databases">
        <title>MicrobeNet Type strains.</title>
        <authorList>
            <person name="Nicholson A.C."/>
        </authorList>
    </citation>
    <scope>NUCLEOTIDE SEQUENCE [LARGE SCALE GENOMIC DNA]</scope>
    <source>
        <strain evidence="1 2">JCM 3224</strain>
    </source>
</reference>
<organism evidence="1 2">
    <name type="scientific">Nocardia uniformis</name>
    <dbReference type="NCBI Taxonomy" id="53432"/>
    <lineage>
        <taxon>Bacteria</taxon>
        <taxon>Bacillati</taxon>
        <taxon>Actinomycetota</taxon>
        <taxon>Actinomycetes</taxon>
        <taxon>Mycobacteriales</taxon>
        <taxon>Nocardiaceae</taxon>
        <taxon>Nocardia</taxon>
    </lineage>
</organism>
<dbReference type="EMBL" id="JABELX010000019">
    <property type="protein sequence ID" value="NNH75236.1"/>
    <property type="molecule type" value="Genomic_DNA"/>
</dbReference>
<sequence>MPHQHTDHVNETSVDELILAEKILPALQSIQDELGCSLSEAIAEFSLRYNRLRIDRPDDFTLPHGEYGRNVYT</sequence>
<dbReference type="AlphaFoldDB" id="A0A849CBK9"/>
<accession>A0A849CBK9</accession>
<name>A0A849CBK9_9NOCA</name>
<dbReference type="Proteomes" id="UP000586827">
    <property type="component" value="Unassembled WGS sequence"/>
</dbReference>
<comment type="caution">
    <text evidence="1">The sequence shown here is derived from an EMBL/GenBank/DDBJ whole genome shotgun (WGS) entry which is preliminary data.</text>
</comment>
<proteinExistence type="predicted"/>
<protein>
    <submittedName>
        <fullName evidence="1">Uncharacterized protein</fullName>
    </submittedName>
</protein>
<evidence type="ECO:0000313" key="1">
    <source>
        <dbReference type="EMBL" id="NNH75236.1"/>
    </source>
</evidence>